<evidence type="ECO:0000313" key="3">
    <source>
        <dbReference type="Proteomes" id="UP000694864"/>
    </source>
</evidence>
<gene>
    <name evidence="4" type="primary">LOC109126943</name>
</gene>
<reference evidence="3" key="1">
    <citation type="journal article" date="2014" name="Nat. Commun.">
        <title>The emerging biofuel crop Camelina sativa retains a highly undifferentiated hexaploid genome structure.</title>
        <authorList>
            <person name="Kagale S."/>
            <person name="Koh C."/>
            <person name="Nixon J."/>
            <person name="Bollina V."/>
            <person name="Clarke W.E."/>
            <person name="Tuteja R."/>
            <person name="Spillane C."/>
            <person name="Robinson S.J."/>
            <person name="Links M.G."/>
            <person name="Clarke C."/>
            <person name="Higgins E.E."/>
            <person name="Huebert T."/>
            <person name="Sharpe A.G."/>
            <person name="Parkin I.A."/>
        </authorList>
    </citation>
    <scope>NUCLEOTIDE SEQUENCE [LARGE SCALE GENOMIC DNA]</scope>
    <source>
        <strain evidence="3">cv. DH55</strain>
    </source>
</reference>
<protein>
    <submittedName>
        <fullName evidence="4">Uncharacterized protein LOC109126943</fullName>
    </submittedName>
</protein>
<reference evidence="4" key="2">
    <citation type="submission" date="2025-08" db="UniProtKB">
        <authorList>
            <consortium name="RefSeq"/>
        </authorList>
    </citation>
    <scope>IDENTIFICATION</scope>
    <source>
        <tissue evidence="4">Leaf</tissue>
    </source>
</reference>
<dbReference type="RefSeq" id="XP_019086459.1">
    <property type="nucleotide sequence ID" value="XM_019230914.1"/>
</dbReference>
<organism evidence="3 4">
    <name type="scientific">Camelina sativa</name>
    <name type="common">False flax</name>
    <name type="synonym">Myagrum sativum</name>
    <dbReference type="NCBI Taxonomy" id="90675"/>
    <lineage>
        <taxon>Eukaryota</taxon>
        <taxon>Viridiplantae</taxon>
        <taxon>Streptophyta</taxon>
        <taxon>Embryophyta</taxon>
        <taxon>Tracheophyta</taxon>
        <taxon>Spermatophyta</taxon>
        <taxon>Magnoliopsida</taxon>
        <taxon>eudicotyledons</taxon>
        <taxon>Gunneridae</taxon>
        <taxon>Pentapetalae</taxon>
        <taxon>rosids</taxon>
        <taxon>malvids</taxon>
        <taxon>Brassicales</taxon>
        <taxon>Brassicaceae</taxon>
        <taxon>Camelineae</taxon>
        <taxon>Camelina</taxon>
    </lineage>
</organism>
<sequence length="81" mass="8859">MFSKMNLVTLISLLLISPLCSSGFGFKEGHGIEIAHTNQYSVNNVEESISNMMDYPEPGPNPTHDPTKPGYGYPPPPPRAQ</sequence>
<feature type="signal peptide" evidence="2">
    <location>
        <begin position="1"/>
        <end position="22"/>
    </location>
</feature>
<evidence type="ECO:0000256" key="1">
    <source>
        <dbReference type="SAM" id="MobiDB-lite"/>
    </source>
</evidence>
<keyword evidence="3" id="KW-1185">Reference proteome</keyword>
<name>A0ABM1QI71_CAMSA</name>
<feature type="region of interest" description="Disordered" evidence="1">
    <location>
        <begin position="50"/>
        <end position="81"/>
    </location>
</feature>
<accession>A0ABM1QI71</accession>
<evidence type="ECO:0000256" key="2">
    <source>
        <dbReference type="SAM" id="SignalP"/>
    </source>
</evidence>
<feature type="chain" id="PRO_5046803551" evidence="2">
    <location>
        <begin position="23"/>
        <end position="81"/>
    </location>
</feature>
<dbReference type="Proteomes" id="UP000694864">
    <property type="component" value="Chromosome 10"/>
</dbReference>
<proteinExistence type="predicted"/>
<keyword evidence="2" id="KW-0732">Signal</keyword>
<feature type="compositionally biased region" description="Pro residues" evidence="1">
    <location>
        <begin position="72"/>
        <end position="81"/>
    </location>
</feature>
<dbReference type="GeneID" id="109126943"/>
<evidence type="ECO:0000313" key="4">
    <source>
        <dbReference type="RefSeq" id="XP_019086459.1"/>
    </source>
</evidence>